<accession>A0A843XSP4</accession>
<dbReference type="Proteomes" id="UP000652761">
    <property type="component" value="Unassembled WGS sequence"/>
</dbReference>
<dbReference type="SMART" id="SM00547">
    <property type="entry name" value="ZnF_RBZ"/>
    <property type="match status" value="2"/>
</dbReference>
<evidence type="ECO:0000256" key="2">
    <source>
        <dbReference type="ARBA" id="ARBA00001946"/>
    </source>
</evidence>
<comment type="cofactor">
    <cofactor evidence="2">
        <name>Mg(2+)</name>
        <dbReference type="ChEBI" id="CHEBI:18420"/>
    </cofactor>
</comment>
<dbReference type="SUPFAM" id="SSF90209">
    <property type="entry name" value="Ran binding protein zinc finger-like"/>
    <property type="match status" value="1"/>
</dbReference>
<keyword evidence="9" id="KW-0862">Zinc</keyword>
<evidence type="ECO:0000256" key="10">
    <source>
        <dbReference type="ARBA" id="ARBA00022842"/>
    </source>
</evidence>
<keyword evidence="11" id="KW-0234">DNA repair</keyword>
<dbReference type="InterPro" id="IPR005135">
    <property type="entry name" value="Endo/exonuclease/phosphatase"/>
</dbReference>
<keyword evidence="12" id="KW-0539">Nucleus</keyword>
<evidence type="ECO:0000256" key="12">
    <source>
        <dbReference type="ARBA" id="ARBA00023242"/>
    </source>
</evidence>
<organism evidence="14 15">
    <name type="scientific">Colocasia esculenta</name>
    <name type="common">Wild taro</name>
    <name type="synonym">Arum esculentum</name>
    <dbReference type="NCBI Taxonomy" id="4460"/>
    <lineage>
        <taxon>Eukaryota</taxon>
        <taxon>Viridiplantae</taxon>
        <taxon>Streptophyta</taxon>
        <taxon>Embryophyta</taxon>
        <taxon>Tracheophyta</taxon>
        <taxon>Spermatophyta</taxon>
        <taxon>Magnoliopsida</taxon>
        <taxon>Liliopsida</taxon>
        <taxon>Araceae</taxon>
        <taxon>Aroideae</taxon>
        <taxon>Colocasieae</taxon>
        <taxon>Colocasia</taxon>
    </lineage>
</organism>
<reference evidence="14" key="1">
    <citation type="submission" date="2017-07" db="EMBL/GenBank/DDBJ databases">
        <title>Taro Niue Genome Assembly and Annotation.</title>
        <authorList>
            <person name="Atibalentja N."/>
            <person name="Keating K."/>
            <person name="Fields C.J."/>
        </authorList>
    </citation>
    <scope>NUCLEOTIDE SEQUENCE</scope>
    <source>
        <strain evidence="14">Niue_2</strain>
        <tissue evidence="14">Leaf</tissue>
    </source>
</reference>
<dbReference type="GO" id="GO:0005737">
    <property type="term" value="C:cytoplasm"/>
    <property type="evidence" value="ECO:0007669"/>
    <property type="project" value="TreeGrafter"/>
</dbReference>
<evidence type="ECO:0000259" key="13">
    <source>
        <dbReference type="PROSITE" id="PS01358"/>
    </source>
</evidence>
<evidence type="ECO:0000256" key="7">
    <source>
        <dbReference type="ARBA" id="ARBA00022771"/>
    </source>
</evidence>
<dbReference type="AlphaFoldDB" id="A0A843XSP4"/>
<comment type="caution">
    <text evidence="14">The sequence shown here is derived from an EMBL/GenBank/DDBJ whole genome shotgun (WGS) entry which is preliminary data.</text>
</comment>
<dbReference type="PROSITE" id="PS01358">
    <property type="entry name" value="ZF_RANBP2_1"/>
    <property type="match status" value="1"/>
</dbReference>
<evidence type="ECO:0000256" key="11">
    <source>
        <dbReference type="ARBA" id="ARBA00023204"/>
    </source>
</evidence>
<keyword evidence="8" id="KW-0378">Hydrolase</keyword>
<dbReference type="Gene3D" id="4.10.1060.10">
    <property type="entry name" value="Zinc finger, RanBP2-type"/>
    <property type="match status" value="1"/>
</dbReference>
<comment type="subcellular location">
    <subcellularLocation>
        <location evidence="3">Nucleus</location>
        <location evidence="3">PML body</location>
    </subcellularLocation>
</comment>
<gene>
    <name evidence="14" type="ORF">Taro_055139</name>
</gene>
<protein>
    <recommendedName>
        <fullName evidence="13">RanBP2-type domain-containing protein</fullName>
    </recommendedName>
</protein>
<keyword evidence="7" id="KW-0863">Zinc-finger</keyword>
<keyword evidence="4" id="KW-0540">Nuclease</keyword>
<evidence type="ECO:0000313" key="15">
    <source>
        <dbReference type="Proteomes" id="UP000652761"/>
    </source>
</evidence>
<dbReference type="Pfam" id="PF03372">
    <property type="entry name" value="Exo_endo_phos"/>
    <property type="match status" value="1"/>
</dbReference>
<dbReference type="OrthoDB" id="9975959at2759"/>
<dbReference type="GO" id="GO:0003697">
    <property type="term" value="F:single-stranded DNA binding"/>
    <property type="evidence" value="ECO:0007669"/>
    <property type="project" value="TreeGrafter"/>
</dbReference>
<dbReference type="PANTHER" id="PTHR15822">
    <property type="entry name" value="TRAF AND TNF RECEPTOR-ASSOCIATED PROTEIN"/>
    <property type="match status" value="1"/>
</dbReference>
<evidence type="ECO:0000313" key="14">
    <source>
        <dbReference type="EMBL" id="MQM22091.1"/>
    </source>
</evidence>
<name>A0A843XSP4_COLES</name>
<keyword evidence="10" id="KW-0460">Magnesium</keyword>
<evidence type="ECO:0000256" key="9">
    <source>
        <dbReference type="ARBA" id="ARBA00022833"/>
    </source>
</evidence>
<dbReference type="Gene3D" id="3.60.10.10">
    <property type="entry name" value="Endonuclease/exonuclease/phosphatase"/>
    <property type="match status" value="1"/>
</dbReference>
<evidence type="ECO:0000256" key="1">
    <source>
        <dbReference type="ARBA" id="ARBA00001936"/>
    </source>
</evidence>
<evidence type="ECO:0000256" key="4">
    <source>
        <dbReference type="ARBA" id="ARBA00022722"/>
    </source>
</evidence>
<dbReference type="EMBL" id="NMUH01012132">
    <property type="protein sequence ID" value="MQM22091.1"/>
    <property type="molecule type" value="Genomic_DNA"/>
</dbReference>
<dbReference type="GO" id="GO:0070260">
    <property type="term" value="F:5'-tyrosyl-DNA phosphodiesterase activity"/>
    <property type="evidence" value="ECO:0007669"/>
    <property type="project" value="TreeGrafter"/>
</dbReference>
<keyword evidence="5" id="KW-0479">Metal-binding</keyword>
<comment type="cofactor">
    <cofactor evidence="1">
        <name>Mn(2+)</name>
        <dbReference type="ChEBI" id="CHEBI:29035"/>
    </cofactor>
</comment>
<feature type="non-terminal residue" evidence="14">
    <location>
        <position position="1"/>
    </location>
</feature>
<dbReference type="InterPro" id="IPR051547">
    <property type="entry name" value="TDP2-like"/>
</dbReference>
<dbReference type="Gene3D" id="2.30.30.380">
    <property type="entry name" value="Zn-finger domain of Sec23/24"/>
    <property type="match status" value="1"/>
</dbReference>
<dbReference type="FunFam" id="3.60.10.10:FF:000058">
    <property type="entry name" value="Tyrosyl-DNA phosphodiesterase 2"/>
    <property type="match status" value="1"/>
</dbReference>
<keyword evidence="6" id="KW-0227">DNA damage</keyword>
<evidence type="ECO:0000256" key="8">
    <source>
        <dbReference type="ARBA" id="ARBA00022801"/>
    </source>
</evidence>
<dbReference type="GO" id="GO:0008270">
    <property type="term" value="F:zinc ion binding"/>
    <property type="evidence" value="ECO:0007669"/>
    <property type="project" value="UniProtKB-KW"/>
</dbReference>
<evidence type="ECO:0000256" key="5">
    <source>
        <dbReference type="ARBA" id="ARBA00022723"/>
    </source>
</evidence>
<dbReference type="PANTHER" id="PTHR15822:SF4">
    <property type="entry name" value="TYROSYL-DNA PHOSPHODIESTERASE 2"/>
    <property type="match status" value="1"/>
</dbReference>
<sequence>MAASSSSSWSCSRCTFLNPPSQKSACQLCLSPHSPSAAAAAPPSSSPLKWSCRACTFHNTTVSVFCEMCGTRSTSISSSALVLGDDDSFSDIDEVEAAVGPPVGSVFQPLRRCSDGRGLKAEPSSCRDELEECRRPGKVARKETDPVPSGSNSNFYKVLSYNVWFREDLELNKRIKALGDLLQQHSPDLICFQEVTPNIYRIFQGSSWWKSYQCSVPPEMAAERAYFCMQMSRLPVKEFRRKPFGNSIMARELCIADIVVMTGKTLVIATSHLESPCPAPPKWDQMYSKERVAQAKESLQLLNKSQNVIFCGDMNWDDKLDGAFPLPTGWVDVWMELRPKENGWTYDT</sequence>
<evidence type="ECO:0000256" key="3">
    <source>
        <dbReference type="ARBA" id="ARBA00004322"/>
    </source>
</evidence>
<dbReference type="GO" id="GO:0006302">
    <property type="term" value="P:double-strand break repair"/>
    <property type="evidence" value="ECO:0007669"/>
    <property type="project" value="TreeGrafter"/>
</dbReference>
<dbReference type="InterPro" id="IPR001876">
    <property type="entry name" value="Znf_RanBP2"/>
</dbReference>
<dbReference type="CDD" id="cd09080">
    <property type="entry name" value="TDP2"/>
    <property type="match status" value="1"/>
</dbReference>
<keyword evidence="15" id="KW-1185">Reference proteome</keyword>
<feature type="domain" description="RanBP2-type" evidence="13">
    <location>
        <begin position="50"/>
        <end position="69"/>
    </location>
</feature>
<evidence type="ECO:0000256" key="6">
    <source>
        <dbReference type="ARBA" id="ARBA00022763"/>
    </source>
</evidence>
<dbReference type="InterPro" id="IPR036691">
    <property type="entry name" value="Endo/exonu/phosph_ase_sf"/>
</dbReference>
<dbReference type="GO" id="GO:0004518">
    <property type="term" value="F:nuclease activity"/>
    <property type="evidence" value="ECO:0007669"/>
    <property type="project" value="UniProtKB-KW"/>
</dbReference>
<dbReference type="SUPFAM" id="SSF56219">
    <property type="entry name" value="DNase I-like"/>
    <property type="match status" value="1"/>
</dbReference>
<dbReference type="InterPro" id="IPR036443">
    <property type="entry name" value="Znf_RanBP2_sf"/>
</dbReference>
<proteinExistence type="predicted"/>